<evidence type="ECO:0000256" key="9">
    <source>
        <dbReference type="ARBA" id="ARBA00023136"/>
    </source>
</evidence>
<comment type="similarity">
    <text evidence="2">Belongs to the GSP M family.</text>
</comment>
<accession>A0A841IVL2</accession>
<evidence type="ECO:0000256" key="10">
    <source>
        <dbReference type="SAM" id="Phobius"/>
    </source>
</evidence>
<organism evidence="11 12">
    <name type="scientific">Sphingobium subterraneum</name>
    <dbReference type="NCBI Taxonomy" id="627688"/>
    <lineage>
        <taxon>Bacteria</taxon>
        <taxon>Pseudomonadati</taxon>
        <taxon>Pseudomonadota</taxon>
        <taxon>Alphaproteobacteria</taxon>
        <taxon>Sphingomonadales</taxon>
        <taxon>Sphingomonadaceae</taxon>
        <taxon>Sphingobium</taxon>
    </lineage>
</organism>
<keyword evidence="9 10" id="KW-0472">Membrane</keyword>
<comment type="subcellular location">
    <subcellularLocation>
        <location evidence="1">Cell inner membrane</location>
        <topology evidence="1">Single-pass membrane protein</topology>
    </subcellularLocation>
</comment>
<dbReference type="Pfam" id="PF04612">
    <property type="entry name" value="T2SSM"/>
    <property type="match status" value="1"/>
</dbReference>
<evidence type="ECO:0000256" key="7">
    <source>
        <dbReference type="ARBA" id="ARBA00022927"/>
    </source>
</evidence>
<name>A0A841IVL2_9SPHN</name>
<evidence type="ECO:0000313" key="12">
    <source>
        <dbReference type="Proteomes" id="UP000552700"/>
    </source>
</evidence>
<sequence>MIDSLTLWWNQRAPRERWLLSIMGVLLAGLILWLGVYRPVSAALASAYTQHDEAVVRFGAVGAKVKALQAVRGGGPAPSRAPIAQIVGQSAGEAGFTLEQIAPQGPGRLSLTIATARPPALFSWIAQLERKGVVVDTIRITPSGVTGTVSVQAVFMTPGAGSGAGT</sequence>
<keyword evidence="3" id="KW-0813">Transport</keyword>
<evidence type="ECO:0000256" key="1">
    <source>
        <dbReference type="ARBA" id="ARBA00004377"/>
    </source>
</evidence>
<dbReference type="InterPro" id="IPR023229">
    <property type="entry name" value="T2SS_M_periplasmic_sf"/>
</dbReference>
<dbReference type="InterPro" id="IPR007690">
    <property type="entry name" value="T2SS_GspM"/>
</dbReference>
<gene>
    <name evidence="11" type="ORF">FHS92_000404</name>
</gene>
<proteinExistence type="inferred from homology"/>
<keyword evidence="5" id="KW-0997">Cell inner membrane</keyword>
<evidence type="ECO:0000256" key="5">
    <source>
        <dbReference type="ARBA" id="ARBA00022519"/>
    </source>
</evidence>
<evidence type="ECO:0000256" key="6">
    <source>
        <dbReference type="ARBA" id="ARBA00022692"/>
    </source>
</evidence>
<evidence type="ECO:0000256" key="3">
    <source>
        <dbReference type="ARBA" id="ARBA00022448"/>
    </source>
</evidence>
<evidence type="ECO:0000256" key="8">
    <source>
        <dbReference type="ARBA" id="ARBA00022989"/>
    </source>
</evidence>
<dbReference type="GO" id="GO:0015628">
    <property type="term" value="P:protein secretion by the type II secretion system"/>
    <property type="evidence" value="ECO:0007669"/>
    <property type="project" value="InterPro"/>
</dbReference>
<dbReference type="RefSeq" id="WP_184077038.1">
    <property type="nucleotide sequence ID" value="NZ_JACIJP010000001.1"/>
</dbReference>
<comment type="caution">
    <text evidence="11">The sequence shown here is derived from an EMBL/GenBank/DDBJ whole genome shotgun (WGS) entry which is preliminary data.</text>
</comment>
<reference evidence="11 12" key="1">
    <citation type="submission" date="2020-08" db="EMBL/GenBank/DDBJ databases">
        <title>Genomic Encyclopedia of Type Strains, Phase IV (KMG-IV): sequencing the most valuable type-strain genomes for metagenomic binning, comparative biology and taxonomic classification.</title>
        <authorList>
            <person name="Goeker M."/>
        </authorList>
    </citation>
    <scope>NUCLEOTIDE SEQUENCE [LARGE SCALE GENOMIC DNA]</scope>
    <source>
        <strain evidence="11 12">DSM 102255</strain>
    </source>
</reference>
<dbReference type="Proteomes" id="UP000552700">
    <property type="component" value="Unassembled WGS sequence"/>
</dbReference>
<dbReference type="AlphaFoldDB" id="A0A841IVL2"/>
<keyword evidence="7" id="KW-0653">Protein transport</keyword>
<keyword evidence="6 10" id="KW-0812">Transmembrane</keyword>
<feature type="transmembrane region" description="Helical" evidence="10">
    <location>
        <begin position="18"/>
        <end position="37"/>
    </location>
</feature>
<keyword evidence="4" id="KW-1003">Cell membrane</keyword>
<dbReference type="SUPFAM" id="SSF103054">
    <property type="entry name" value="General secretion pathway protein M, EpsM"/>
    <property type="match status" value="1"/>
</dbReference>
<dbReference type="Gene3D" id="3.30.1360.100">
    <property type="entry name" value="General secretion pathway protein M, EpsM"/>
    <property type="match status" value="1"/>
</dbReference>
<protein>
    <submittedName>
        <fullName evidence="11">General secretion pathway protein M</fullName>
    </submittedName>
</protein>
<keyword evidence="8 10" id="KW-1133">Transmembrane helix</keyword>
<keyword evidence="12" id="KW-1185">Reference proteome</keyword>
<dbReference type="GO" id="GO:0015627">
    <property type="term" value="C:type II protein secretion system complex"/>
    <property type="evidence" value="ECO:0007669"/>
    <property type="project" value="InterPro"/>
</dbReference>
<dbReference type="GO" id="GO:0005886">
    <property type="term" value="C:plasma membrane"/>
    <property type="evidence" value="ECO:0007669"/>
    <property type="project" value="UniProtKB-SubCell"/>
</dbReference>
<dbReference type="EMBL" id="JACIJP010000001">
    <property type="protein sequence ID" value="MBB6122697.1"/>
    <property type="molecule type" value="Genomic_DNA"/>
</dbReference>
<evidence type="ECO:0000256" key="4">
    <source>
        <dbReference type="ARBA" id="ARBA00022475"/>
    </source>
</evidence>
<evidence type="ECO:0000313" key="11">
    <source>
        <dbReference type="EMBL" id="MBB6122697.1"/>
    </source>
</evidence>
<evidence type="ECO:0000256" key="2">
    <source>
        <dbReference type="ARBA" id="ARBA00010637"/>
    </source>
</evidence>